<proteinExistence type="predicted"/>
<evidence type="ECO:0000313" key="3">
    <source>
        <dbReference type="RefSeq" id="XP_023173889.2"/>
    </source>
</evidence>
<dbReference type="GeneID" id="111601515"/>
<dbReference type="Proteomes" id="UP000504633">
    <property type="component" value="Unplaced"/>
</dbReference>
<name>A0A6J1MAA0_DROHY</name>
<evidence type="ECO:0000313" key="2">
    <source>
        <dbReference type="Proteomes" id="UP000504633"/>
    </source>
</evidence>
<dbReference type="AlphaFoldDB" id="A0A6J1MAA0"/>
<dbReference type="OMA" id="QCVQRNN"/>
<organism evidence="2 3">
    <name type="scientific">Drosophila hydei</name>
    <name type="common">Fruit fly</name>
    <dbReference type="NCBI Taxonomy" id="7224"/>
    <lineage>
        <taxon>Eukaryota</taxon>
        <taxon>Metazoa</taxon>
        <taxon>Ecdysozoa</taxon>
        <taxon>Arthropoda</taxon>
        <taxon>Hexapoda</taxon>
        <taxon>Insecta</taxon>
        <taxon>Pterygota</taxon>
        <taxon>Neoptera</taxon>
        <taxon>Endopterygota</taxon>
        <taxon>Diptera</taxon>
        <taxon>Brachycera</taxon>
        <taxon>Muscomorpha</taxon>
        <taxon>Ephydroidea</taxon>
        <taxon>Drosophilidae</taxon>
        <taxon>Drosophila</taxon>
    </lineage>
</organism>
<sequence>MKFLVLRTEKQTLMETNENNKELIALPLDIDIENTQLICIYLRGLRARLKKTIQQHTDLIQSSVNLVKEITDVSTTFALSQTEPEQPPTNIKRLIMEFENMNTADSDLTSPEAVELRDLLAEFRRLHESQLLRDSLMCYNRAKESFEKVDSMLGQGALGCADQASPAGSQAVVRSNSRSLREKIVAFNKASVIGENMLQNFTHCFSDLKSSNLASTDEMKASSIASRTQSNSRYEGDVDSDIDHIADEQDSKNE</sequence>
<evidence type="ECO:0000256" key="1">
    <source>
        <dbReference type="SAM" id="MobiDB-lite"/>
    </source>
</evidence>
<feature type="region of interest" description="Disordered" evidence="1">
    <location>
        <begin position="218"/>
        <end position="254"/>
    </location>
</feature>
<feature type="compositionally biased region" description="Basic and acidic residues" evidence="1">
    <location>
        <begin position="241"/>
        <end position="254"/>
    </location>
</feature>
<reference evidence="3" key="1">
    <citation type="submission" date="2025-08" db="UniProtKB">
        <authorList>
            <consortium name="RefSeq"/>
        </authorList>
    </citation>
    <scope>IDENTIFICATION</scope>
    <source>
        <strain evidence="3">15085-1641.00</strain>
        <tissue evidence="3">Whole body</tissue>
    </source>
</reference>
<dbReference type="KEGG" id="dhe:111601515"/>
<dbReference type="OrthoDB" id="8034037at2759"/>
<keyword evidence="2" id="KW-1185">Reference proteome</keyword>
<protein>
    <submittedName>
        <fullName evidence="3">Uncharacterized protein LOC111601515</fullName>
    </submittedName>
</protein>
<dbReference type="RefSeq" id="XP_023173889.2">
    <property type="nucleotide sequence ID" value="XM_023318121.2"/>
</dbReference>
<feature type="compositionally biased region" description="Polar residues" evidence="1">
    <location>
        <begin position="223"/>
        <end position="233"/>
    </location>
</feature>
<accession>A0A6J1MAA0</accession>
<gene>
    <name evidence="3" type="primary">LOC111601515</name>
</gene>